<sequence length="555" mass="62192">MQQSGNPLQLFSDLTRQTLKTWASAALMSACLVGVAATTAWGQSNADRVLKVGVVQRFGEKPTDTLTLKATGGDRLTINYATVDGPATLTTDSIKLQVAERPLPVPLVDERVVLSTHRSFESAEASALEWQARGIETEVANPDRWQVWAKRDVYNTPLLRRLLLQSLQAQGDTTTHIQTRVLRQMPQAYWILNGYRYNRHQLEVTSGNNVIQVQEGDRANNSRLYGGRLRLQLNAYGSYTLVNDVPLETYLRGVVPHEIGISAPPTAIEAQAILARTYALRNLRRFTIDNYEICASTDCQVYKGLTEVFAVSDRAISATRGEVLTYNNELVDALYSSNAGGVTAPFNDVWDGPERPYLRAVVDSVANSWDLSSRPLQNEQNFRAFMNLKKGFNEDDWELFRWREEATLQGIAEFLQKFLQRRNHPMAKMKTVQQVRVTERSPAGRVLKMEVQTDVGVVEVFKDDIRNAFYPPISTLFYLDPIYNPDRSLKGYAFVGGGFGHGVGLSQSGSYRLGRLGWSSQQILNFYFPGTQVQPLNDSIVFWQNPSPVASQVAP</sequence>
<name>A0A1E5QNV3_9CYAN</name>
<dbReference type="AlphaFoldDB" id="A0A1E5QNV3"/>
<dbReference type="PANTHER" id="PTHR30032:SF4">
    <property type="entry name" value="AMIDASE ENHANCER"/>
    <property type="match status" value="1"/>
</dbReference>
<gene>
    <name evidence="3" type="ORF">BH720_05430</name>
</gene>
<comment type="caution">
    <text evidence="3">The sequence shown here is derived from an EMBL/GenBank/DDBJ whole genome shotgun (WGS) entry which is preliminary data.</text>
</comment>
<dbReference type="STRING" id="1781255.BH720_05430"/>
<evidence type="ECO:0000259" key="2">
    <source>
        <dbReference type="Pfam" id="PF08486"/>
    </source>
</evidence>
<dbReference type="NCBIfam" id="TIGR02669">
    <property type="entry name" value="SpoIID_LytB"/>
    <property type="match status" value="1"/>
</dbReference>
<dbReference type="EMBL" id="MJGC01000040">
    <property type="protein sequence ID" value="OEJ76277.1"/>
    <property type="molecule type" value="Genomic_DNA"/>
</dbReference>
<feature type="domain" description="Sporulation stage II protein D amidase enhancer LytB N-terminal" evidence="2">
    <location>
        <begin position="237"/>
        <end position="326"/>
    </location>
</feature>
<evidence type="ECO:0000313" key="3">
    <source>
        <dbReference type="EMBL" id="OEJ76277.1"/>
    </source>
</evidence>
<dbReference type="OrthoDB" id="501259at2"/>
<proteinExistence type="predicted"/>
<dbReference type="Pfam" id="PF08486">
    <property type="entry name" value="SpoIID"/>
    <property type="match status" value="1"/>
</dbReference>
<dbReference type="InterPro" id="IPR013693">
    <property type="entry name" value="SpoIID/LytB_N"/>
</dbReference>
<dbReference type="GO" id="GO:0030288">
    <property type="term" value="C:outer membrane-bounded periplasmic space"/>
    <property type="evidence" value="ECO:0007669"/>
    <property type="project" value="TreeGrafter"/>
</dbReference>
<dbReference type="GO" id="GO:0030435">
    <property type="term" value="P:sporulation resulting in formation of a cellular spore"/>
    <property type="evidence" value="ECO:0007669"/>
    <property type="project" value="InterPro"/>
</dbReference>
<feature type="transmembrane region" description="Helical" evidence="1">
    <location>
        <begin position="21"/>
        <end position="41"/>
    </location>
</feature>
<organism evidence="3">
    <name type="scientific">Desertifilum tharense IPPAS B-1220</name>
    <dbReference type="NCBI Taxonomy" id="1781255"/>
    <lineage>
        <taxon>Bacteria</taxon>
        <taxon>Bacillati</taxon>
        <taxon>Cyanobacteriota</taxon>
        <taxon>Cyanophyceae</taxon>
        <taxon>Desertifilales</taxon>
        <taxon>Desertifilaceae</taxon>
        <taxon>Desertifilum</taxon>
    </lineage>
</organism>
<protein>
    <submittedName>
        <fullName evidence="3">Amidase</fullName>
    </submittedName>
</protein>
<dbReference type="InterPro" id="IPR013486">
    <property type="entry name" value="SpoIID/LytB"/>
</dbReference>
<keyword evidence="1" id="KW-1133">Transmembrane helix</keyword>
<evidence type="ECO:0000256" key="1">
    <source>
        <dbReference type="SAM" id="Phobius"/>
    </source>
</evidence>
<keyword evidence="1" id="KW-0812">Transmembrane</keyword>
<accession>A0A1E5QNV3</accession>
<dbReference type="InterPro" id="IPR051922">
    <property type="entry name" value="Bact_Sporulation_Assoc"/>
</dbReference>
<dbReference type="PANTHER" id="PTHR30032">
    <property type="entry name" value="N-ACETYLMURAMOYL-L-ALANINE AMIDASE-RELATED"/>
    <property type="match status" value="1"/>
</dbReference>
<keyword evidence="1" id="KW-0472">Membrane</keyword>
<dbReference type="RefSeq" id="WP_069966153.1">
    <property type="nucleotide sequence ID" value="NZ_CM124774.1"/>
</dbReference>
<reference evidence="3" key="1">
    <citation type="submission" date="2016-09" db="EMBL/GenBank/DDBJ databases">
        <title>Draft genome of thermotolerant cyanobacterium Desertifilum sp. strain IPPAS B-1220.</title>
        <authorList>
            <person name="Sinetova M.A."/>
            <person name="Bolakhan K."/>
            <person name="Zayadan B.K."/>
            <person name="Mironov K.S."/>
            <person name="Ustinova V."/>
            <person name="Kupriyanova E.V."/>
            <person name="Sidorov R.A."/>
            <person name="Skrypnik A.N."/>
            <person name="Gogoleva N.E."/>
            <person name="Gogolev Y.V."/>
            <person name="Los D.A."/>
        </authorList>
    </citation>
    <scope>NUCLEOTIDE SEQUENCE [LARGE SCALE GENOMIC DNA]</scope>
    <source>
        <strain evidence="3">IPPAS B-1220</strain>
    </source>
</reference>